<evidence type="ECO:0000313" key="1">
    <source>
        <dbReference type="EMBL" id="GEN85183.1"/>
    </source>
</evidence>
<organism evidence="1 2">
    <name type="scientific">Sporosarcina luteola</name>
    <dbReference type="NCBI Taxonomy" id="582850"/>
    <lineage>
        <taxon>Bacteria</taxon>
        <taxon>Bacillati</taxon>
        <taxon>Bacillota</taxon>
        <taxon>Bacilli</taxon>
        <taxon>Bacillales</taxon>
        <taxon>Caryophanaceae</taxon>
        <taxon>Sporosarcina</taxon>
    </lineage>
</organism>
<sequence>MPELNDEQIASLERFGIFLNRQPDAFTNAKSILSEAASTVLFAEIKTLTGAPIDAVAASVYMRRHGFFLTGLFHMLSKFNLLFTGKLEDVSLFVENGTIQFSIAPDSFEDIHDRHEAIRFVLEQYGHPVVDYMSKRAHVSKLILWENVWGYVIWMYSMLLNEDCSTAQSDLDFLVDDETWKPHMRRSPFKQYLQNEEPLEAMANYKRTTCCLLKELPDTEKCPYCPLNKN</sequence>
<dbReference type="OrthoDB" id="5870636at2"/>
<proteinExistence type="predicted"/>
<dbReference type="RefSeq" id="WP_147060736.1">
    <property type="nucleotide sequence ID" value="NZ_BJYL01000064.1"/>
</dbReference>
<reference evidence="1 2" key="1">
    <citation type="submission" date="2019-07" db="EMBL/GenBank/DDBJ databases">
        <title>Whole genome shotgun sequence of Sporosarcina luteola NBRC 105378.</title>
        <authorList>
            <person name="Hosoyama A."/>
            <person name="Uohara A."/>
            <person name="Ohji S."/>
            <person name="Ichikawa N."/>
        </authorList>
    </citation>
    <scope>NUCLEOTIDE SEQUENCE [LARGE SCALE GENOMIC DNA]</scope>
    <source>
        <strain evidence="1 2">NBRC 105378</strain>
    </source>
</reference>
<accession>A0A511ZCL2</accession>
<dbReference type="Proteomes" id="UP000321901">
    <property type="component" value="Unassembled WGS sequence"/>
</dbReference>
<keyword evidence="2" id="KW-1185">Reference proteome</keyword>
<name>A0A511ZCL2_9BACL</name>
<protein>
    <recommendedName>
        <fullName evidence="3">Aerobactin siderophore biosynthesis IucA/IucC-like C-terminal domain-containing protein</fullName>
    </recommendedName>
</protein>
<comment type="caution">
    <text evidence="1">The sequence shown here is derived from an EMBL/GenBank/DDBJ whole genome shotgun (WGS) entry which is preliminary data.</text>
</comment>
<evidence type="ECO:0008006" key="3">
    <source>
        <dbReference type="Google" id="ProtNLM"/>
    </source>
</evidence>
<evidence type="ECO:0000313" key="2">
    <source>
        <dbReference type="Proteomes" id="UP000321901"/>
    </source>
</evidence>
<gene>
    <name evidence="1" type="ORF">SLU01_34950</name>
</gene>
<dbReference type="EMBL" id="BJYL01000064">
    <property type="protein sequence ID" value="GEN85183.1"/>
    <property type="molecule type" value="Genomic_DNA"/>
</dbReference>
<dbReference type="AlphaFoldDB" id="A0A511ZCL2"/>